<evidence type="ECO:0000256" key="2">
    <source>
        <dbReference type="ARBA" id="ARBA00023012"/>
    </source>
</evidence>
<evidence type="ECO:0000256" key="3">
    <source>
        <dbReference type="ARBA" id="ARBA00023015"/>
    </source>
</evidence>
<name>X1P2M3_9ZZZZ</name>
<dbReference type="FunFam" id="3.40.50.2300:FF:000001">
    <property type="entry name" value="DNA-binding response regulator PhoB"/>
    <property type="match status" value="1"/>
</dbReference>
<evidence type="ECO:0000256" key="5">
    <source>
        <dbReference type="ARBA" id="ARBA00023163"/>
    </source>
</evidence>
<dbReference type="GO" id="GO:0000160">
    <property type="term" value="P:phosphorelay signal transduction system"/>
    <property type="evidence" value="ECO:0007669"/>
    <property type="project" value="UniProtKB-KW"/>
</dbReference>
<feature type="domain" description="Response regulatory" evidence="6">
    <location>
        <begin position="4"/>
        <end position="121"/>
    </location>
</feature>
<sequence>MNKHILVIDDDAGIKESLSLVLGDAGYQVDTVESGEQGIERVRNNNYDLIFLDIKMGGMDGIETLQEIRKMGKKIPVYIITAFQREYFRQLEDAKQNGMDFEVIEKPFDRKRLLSLVKDILEIYTP</sequence>
<dbReference type="InterPro" id="IPR001789">
    <property type="entry name" value="Sig_transdc_resp-reg_receiver"/>
</dbReference>
<feature type="non-terminal residue" evidence="7">
    <location>
        <position position="126"/>
    </location>
</feature>
<dbReference type="SUPFAM" id="SSF52172">
    <property type="entry name" value="CheY-like"/>
    <property type="match status" value="1"/>
</dbReference>
<dbReference type="PANTHER" id="PTHR44591:SF3">
    <property type="entry name" value="RESPONSE REGULATORY DOMAIN-CONTAINING PROTEIN"/>
    <property type="match status" value="1"/>
</dbReference>
<keyword evidence="1" id="KW-0597">Phosphoprotein</keyword>
<dbReference type="EMBL" id="BARV01023433">
    <property type="protein sequence ID" value="GAI36691.1"/>
    <property type="molecule type" value="Genomic_DNA"/>
</dbReference>
<dbReference type="InterPro" id="IPR050595">
    <property type="entry name" value="Bact_response_regulator"/>
</dbReference>
<evidence type="ECO:0000256" key="1">
    <source>
        <dbReference type="ARBA" id="ARBA00022553"/>
    </source>
</evidence>
<dbReference type="AlphaFoldDB" id="X1P2M3"/>
<dbReference type="PROSITE" id="PS50110">
    <property type="entry name" value="RESPONSE_REGULATORY"/>
    <property type="match status" value="1"/>
</dbReference>
<gene>
    <name evidence="7" type="ORF">S06H3_38444</name>
</gene>
<evidence type="ECO:0000313" key="7">
    <source>
        <dbReference type="EMBL" id="GAI36691.1"/>
    </source>
</evidence>
<reference evidence="7" key="1">
    <citation type="journal article" date="2014" name="Front. Microbiol.">
        <title>High frequency of phylogenetically diverse reductive dehalogenase-homologous genes in deep subseafloor sedimentary metagenomes.</title>
        <authorList>
            <person name="Kawai M."/>
            <person name="Futagami T."/>
            <person name="Toyoda A."/>
            <person name="Takaki Y."/>
            <person name="Nishi S."/>
            <person name="Hori S."/>
            <person name="Arai W."/>
            <person name="Tsubouchi T."/>
            <person name="Morono Y."/>
            <person name="Uchiyama I."/>
            <person name="Ito T."/>
            <person name="Fujiyama A."/>
            <person name="Inagaki F."/>
            <person name="Takami H."/>
        </authorList>
    </citation>
    <scope>NUCLEOTIDE SEQUENCE</scope>
    <source>
        <strain evidence="7">Expedition CK06-06</strain>
    </source>
</reference>
<organism evidence="7">
    <name type="scientific">marine sediment metagenome</name>
    <dbReference type="NCBI Taxonomy" id="412755"/>
    <lineage>
        <taxon>unclassified sequences</taxon>
        <taxon>metagenomes</taxon>
        <taxon>ecological metagenomes</taxon>
    </lineage>
</organism>
<keyword evidence="5" id="KW-0804">Transcription</keyword>
<dbReference type="PANTHER" id="PTHR44591">
    <property type="entry name" value="STRESS RESPONSE REGULATOR PROTEIN 1"/>
    <property type="match status" value="1"/>
</dbReference>
<dbReference type="InterPro" id="IPR011006">
    <property type="entry name" value="CheY-like_superfamily"/>
</dbReference>
<keyword evidence="2" id="KW-0902">Two-component regulatory system</keyword>
<proteinExistence type="predicted"/>
<dbReference type="Gene3D" id="3.40.50.2300">
    <property type="match status" value="1"/>
</dbReference>
<keyword evidence="3" id="KW-0805">Transcription regulation</keyword>
<dbReference type="SMART" id="SM00448">
    <property type="entry name" value="REC"/>
    <property type="match status" value="1"/>
</dbReference>
<evidence type="ECO:0000259" key="6">
    <source>
        <dbReference type="PROSITE" id="PS50110"/>
    </source>
</evidence>
<keyword evidence="4" id="KW-0238">DNA-binding</keyword>
<dbReference type="Pfam" id="PF00072">
    <property type="entry name" value="Response_reg"/>
    <property type="match status" value="1"/>
</dbReference>
<dbReference type="GO" id="GO:0003677">
    <property type="term" value="F:DNA binding"/>
    <property type="evidence" value="ECO:0007669"/>
    <property type="project" value="UniProtKB-KW"/>
</dbReference>
<accession>X1P2M3</accession>
<protein>
    <recommendedName>
        <fullName evidence="6">Response regulatory domain-containing protein</fullName>
    </recommendedName>
</protein>
<evidence type="ECO:0000256" key="4">
    <source>
        <dbReference type="ARBA" id="ARBA00023125"/>
    </source>
</evidence>
<comment type="caution">
    <text evidence="7">The sequence shown here is derived from an EMBL/GenBank/DDBJ whole genome shotgun (WGS) entry which is preliminary data.</text>
</comment>